<name>A0AAW1HXR5_SAPOF</name>
<gene>
    <name evidence="1" type="ORF">RND81_10G014600</name>
</gene>
<evidence type="ECO:0000313" key="2">
    <source>
        <dbReference type="Proteomes" id="UP001443914"/>
    </source>
</evidence>
<reference evidence="1" key="1">
    <citation type="submission" date="2024-03" db="EMBL/GenBank/DDBJ databases">
        <title>WGS assembly of Saponaria officinalis var. Norfolk2.</title>
        <authorList>
            <person name="Jenkins J."/>
            <person name="Shu S."/>
            <person name="Grimwood J."/>
            <person name="Barry K."/>
            <person name="Goodstein D."/>
            <person name="Schmutz J."/>
            <person name="Leebens-Mack J."/>
            <person name="Osbourn A."/>
        </authorList>
    </citation>
    <scope>NUCLEOTIDE SEQUENCE [LARGE SCALE GENOMIC DNA]</scope>
    <source>
        <strain evidence="1">JIC</strain>
    </source>
</reference>
<protein>
    <submittedName>
        <fullName evidence="1">Uncharacterized protein</fullName>
    </submittedName>
</protein>
<dbReference type="EMBL" id="JBDFQZ010000010">
    <property type="protein sequence ID" value="KAK9681609.1"/>
    <property type="molecule type" value="Genomic_DNA"/>
</dbReference>
<proteinExistence type="predicted"/>
<organism evidence="1 2">
    <name type="scientific">Saponaria officinalis</name>
    <name type="common">Common soapwort</name>
    <name type="synonym">Lychnis saponaria</name>
    <dbReference type="NCBI Taxonomy" id="3572"/>
    <lineage>
        <taxon>Eukaryota</taxon>
        <taxon>Viridiplantae</taxon>
        <taxon>Streptophyta</taxon>
        <taxon>Embryophyta</taxon>
        <taxon>Tracheophyta</taxon>
        <taxon>Spermatophyta</taxon>
        <taxon>Magnoliopsida</taxon>
        <taxon>eudicotyledons</taxon>
        <taxon>Gunneridae</taxon>
        <taxon>Pentapetalae</taxon>
        <taxon>Caryophyllales</taxon>
        <taxon>Caryophyllaceae</taxon>
        <taxon>Caryophylleae</taxon>
        <taxon>Saponaria</taxon>
    </lineage>
</organism>
<evidence type="ECO:0000313" key="1">
    <source>
        <dbReference type="EMBL" id="KAK9681609.1"/>
    </source>
</evidence>
<keyword evidence="2" id="KW-1185">Reference proteome</keyword>
<comment type="caution">
    <text evidence="1">The sequence shown here is derived from an EMBL/GenBank/DDBJ whole genome shotgun (WGS) entry which is preliminary data.</text>
</comment>
<dbReference type="Proteomes" id="UP001443914">
    <property type="component" value="Unassembled WGS sequence"/>
</dbReference>
<sequence>MSSTSDSKTRPKDMRVSNGNVELLKFVPQGNFQCPKEMRIESDYKLQSLSEVEYLFKTCLSSLEVRVTRNMEMPKTQVSIWRVRASNCLAEVTHTQDRRTSAQRCTRRHIR</sequence>
<dbReference type="AlphaFoldDB" id="A0AAW1HXR5"/>
<accession>A0AAW1HXR5</accession>